<dbReference type="InterPro" id="IPR019734">
    <property type="entry name" value="TPR_rpt"/>
</dbReference>
<dbReference type="InterPro" id="IPR050498">
    <property type="entry name" value="Ycf3"/>
</dbReference>
<accession>A0A444JC91</accession>
<evidence type="ECO:0000256" key="1">
    <source>
        <dbReference type="ARBA" id="ARBA00022737"/>
    </source>
</evidence>
<evidence type="ECO:0000313" key="6">
    <source>
        <dbReference type="Proteomes" id="UP000287615"/>
    </source>
</evidence>
<gene>
    <name evidence="5" type="ORF">VU00_10383</name>
</gene>
<reference evidence="5 6" key="1">
    <citation type="submission" date="2017-01" db="EMBL/GenBank/DDBJ databases">
        <title>The cable genome- insights into the physiology and evolution of filamentous bacteria capable of sulfide oxidation via long distance electron transfer.</title>
        <authorList>
            <person name="Schreiber L."/>
            <person name="Bjerg J.T."/>
            <person name="Boggild A."/>
            <person name="Van De Vossenberg J."/>
            <person name="Meysman F."/>
            <person name="Nielsen L.P."/>
            <person name="Schramm A."/>
            <person name="Kjeldsen K.U."/>
        </authorList>
    </citation>
    <scope>NUCLEOTIDE SEQUENCE [LARGE SCALE GENOMIC DNA]</scope>
    <source>
        <strain evidence="5">A3</strain>
    </source>
</reference>
<dbReference type="SMART" id="SM00028">
    <property type="entry name" value="TPR"/>
    <property type="match status" value="3"/>
</dbReference>
<dbReference type="NCBIfam" id="NF047558">
    <property type="entry name" value="TPR_END_plus"/>
    <property type="match status" value="1"/>
</dbReference>
<dbReference type="Pfam" id="PF13181">
    <property type="entry name" value="TPR_8"/>
    <property type="match status" value="1"/>
</dbReference>
<name>A0A444JC91_9BACT</name>
<evidence type="ECO:0000256" key="4">
    <source>
        <dbReference type="SAM" id="SignalP"/>
    </source>
</evidence>
<keyword evidence="1" id="KW-0677">Repeat</keyword>
<organism evidence="5 6">
    <name type="scientific">Candidatus Electrothrix marina</name>
    <dbReference type="NCBI Taxonomy" id="1859130"/>
    <lineage>
        <taxon>Bacteria</taxon>
        <taxon>Pseudomonadati</taxon>
        <taxon>Thermodesulfobacteriota</taxon>
        <taxon>Desulfobulbia</taxon>
        <taxon>Desulfobulbales</taxon>
        <taxon>Desulfobulbaceae</taxon>
        <taxon>Candidatus Electrothrix</taxon>
    </lineage>
</organism>
<evidence type="ECO:0000256" key="3">
    <source>
        <dbReference type="PROSITE-ProRule" id="PRU00339"/>
    </source>
</evidence>
<proteinExistence type="predicted"/>
<feature type="signal peptide" evidence="4">
    <location>
        <begin position="1"/>
        <end position="28"/>
    </location>
</feature>
<keyword evidence="2 3" id="KW-0802">TPR repeat</keyword>
<evidence type="ECO:0000256" key="2">
    <source>
        <dbReference type="ARBA" id="ARBA00022803"/>
    </source>
</evidence>
<dbReference type="Proteomes" id="UP000287615">
    <property type="component" value="Unassembled WGS sequence"/>
</dbReference>
<dbReference type="EMBL" id="MTKR01000038">
    <property type="protein sequence ID" value="RWX50682.1"/>
    <property type="molecule type" value="Genomic_DNA"/>
</dbReference>
<dbReference type="PANTHER" id="PTHR44858">
    <property type="entry name" value="TETRATRICOPEPTIDE REPEAT PROTEIN 6"/>
    <property type="match status" value="1"/>
</dbReference>
<dbReference type="Gene3D" id="1.25.40.10">
    <property type="entry name" value="Tetratricopeptide repeat domain"/>
    <property type="match status" value="1"/>
</dbReference>
<dbReference type="InterPro" id="IPR011990">
    <property type="entry name" value="TPR-like_helical_dom_sf"/>
</dbReference>
<comment type="caution">
    <text evidence="5">The sequence shown here is derived from an EMBL/GenBank/DDBJ whole genome shotgun (WGS) entry which is preliminary data.</text>
</comment>
<dbReference type="PROSITE" id="PS51257">
    <property type="entry name" value="PROKAR_LIPOPROTEIN"/>
    <property type="match status" value="1"/>
</dbReference>
<sequence>MFAIGKKVFGVFLTLALALLVTSCGGTAGGGDVTVNLHNGKEGKNAPPAPSGGGNNPLQLCLLYANQGDFQNAIRECKRAVQENPNSAEAHTNLGVVYIQVGKNNKALKSIERGASLAPSDPFAQYNLAVIYSLMNQTDLSLEALDRALRNGFNNADALRFDRDLDNVRGEPEFRTILERHKFFIQ</sequence>
<feature type="chain" id="PRO_5019553126" evidence="4">
    <location>
        <begin position="29"/>
        <end position="186"/>
    </location>
</feature>
<dbReference type="PANTHER" id="PTHR44858:SF1">
    <property type="entry name" value="UDP-N-ACETYLGLUCOSAMINE--PEPTIDE N-ACETYLGLUCOSAMINYLTRANSFERASE SPINDLY-RELATED"/>
    <property type="match status" value="1"/>
</dbReference>
<dbReference type="AlphaFoldDB" id="A0A444JC91"/>
<dbReference type="SUPFAM" id="SSF48452">
    <property type="entry name" value="TPR-like"/>
    <property type="match status" value="1"/>
</dbReference>
<dbReference type="Pfam" id="PF14559">
    <property type="entry name" value="TPR_19"/>
    <property type="match status" value="1"/>
</dbReference>
<feature type="repeat" description="TPR" evidence="3">
    <location>
        <begin position="88"/>
        <end position="121"/>
    </location>
</feature>
<keyword evidence="4" id="KW-0732">Signal</keyword>
<protein>
    <submittedName>
        <fullName evidence="5">Tetratricopeptide repeat-containing protein</fullName>
    </submittedName>
</protein>
<evidence type="ECO:0000313" key="5">
    <source>
        <dbReference type="EMBL" id="RWX50682.1"/>
    </source>
</evidence>
<dbReference type="PROSITE" id="PS50005">
    <property type="entry name" value="TPR"/>
    <property type="match status" value="1"/>
</dbReference>